<reference evidence="5 6" key="1">
    <citation type="submission" date="2023-07" db="EMBL/GenBank/DDBJ databases">
        <title>Genomic Encyclopedia of Type Strains, Phase IV (KMG-IV): sequencing the most valuable type-strain genomes for metagenomic binning, comparative biology and taxonomic classification.</title>
        <authorList>
            <person name="Goeker M."/>
        </authorList>
    </citation>
    <scope>NUCLEOTIDE SEQUENCE [LARGE SCALE GENOMIC DNA]</scope>
    <source>
        <strain evidence="5 6">DSM 100301</strain>
    </source>
</reference>
<dbReference type="InterPro" id="IPR018062">
    <property type="entry name" value="HTH_AraC-typ_CS"/>
</dbReference>
<dbReference type="SMART" id="SM00342">
    <property type="entry name" value="HTH_ARAC"/>
    <property type="match status" value="1"/>
</dbReference>
<dbReference type="Pfam" id="PF12833">
    <property type="entry name" value="HTH_18"/>
    <property type="match status" value="1"/>
</dbReference>
<proteinExistence type="predicted"/>
<dbReference type="EMBL" id="JAUSWH010000012">
    <property type="protein sequence ID" value="MDQ0457078.1"/>
    <property type="molecule type" value="Genomic_DNA"/>
</dbReference>
<dbReference type="RefSeq" id="WP_307159262.1">
    <property type="nucleotide sequence ID" value="NZ_JAUSWH010000012.1"/>
</dbReference>
<dbReference type="InterPro" id="IPR018060">
    <property type="entry name" value="HTH_AraC"/>
</dbReference>
<dbReference type="PANTHER" id="PTHR46796">
    <property type="entry name" value="HTH-TYPE TRANSCRIPTIONAL ACTIVATOR RHAS-RELATED"/>
    <property type="match status" value="1"/>
</dbReference>
<dbReference type="InterPro" id="IPR020449">
    <property type="entry name" value="Tscrpt_reg_AraC-type_HTH"/>
</dbReference>
<evidence type="ECO:0000259" key="4">
    <source>
        <dbReference type="PROSITE" id="PS01124"/>
    </source>
</evidence>
<dbReference type="PROSITE" id="PS00041">
    <property type="entry name" value="HTH_ARAC_FAMILY_1"/>
    <property type="match status" value="1"/>
</dbReference>
<gene>
    <name evidence="5" type="ORF">QO005_003425</name>
</gene>
<keyword evidence="2" id="KW-0238">DNA-binding</keyword>
<dbReference type="InterPro" id="IPR009057">
    <property type="entry name" value="Homeodomain-like_sf"/>
</dbReference>
<comment type="caution">
    <text evidence="5">The sequence shown here is derived from an EMBL/GenBank/DDBJ whole genome shotgun (WGS) entry which is preliminary data.</text>
</comment>
<evidence type="ECO:0000313" key="5">
    <source>
        <dbReference type="EMBL" id="MDQ0457078.1"/>
    </source>
</evidence>
<dbReference type="PANTHER" id="PTHR46796:SF14">
    <property type="entry name" value="TRANSCRIPTIONAL REGULATORY PROTEIN"/>
    <property type="match status" value="1"/>
</dbReference>
<keyword evidence="1" id="KW-0805">Transcription regulation</keyword>
<keyword evidence="3" id="KW-0804">Transcription</keyword>
<evidence type="ECO:0000256" key="2">
    <source>
        <dbReference type="ARBA" id="ARBA00023125"/>
    </source>
</evidence>
<dbReference type="Gene3D" id="1.10.10.60">
    <property type="entry name" value="Homeodomain-like"/>
    <property type="match status" value="2"/>
</dbReference>
<dbReference type="PROSITE" id="PS01124">
    <property type="entry name" value="HTH_ARAC_FAMILY_2"/>
    <property type="match status" value="1"/>
</dbReference>
<evidence type="ECO:0000256" key="3">
    <source>
        <dbReference type="ARBA" id="ARBA00023163"/>
    </source>
</evidence>
<protein>
    <submittedName>
        <fullName evidence="5">AraC-like DNA-binding protein</fullName>
    </submittedName>
</protein>
<dbReference type="SUPFAM" id="SSF46689">
    <property type="entry name" value="Homeodomain-like"/>
    <property type="match status" value="2"/>
</dbReference>
<evidence type="ECO:0000256" key="1">
    <source>
        <dbReference type="ARBA" id="ARBA00023015"/>
    </source>
</evidence>
<dbReference type="Proteomes" id="UP001235269">
    <property type="component" value="Unassembled WGS sequence"/>
</dbReference>
<feature type="domain" description="HTH araC/xylS-type" evidence="4">
    <location>
        <begin position="193"/>
        <end position="291"/>
    </location>
</feature>
<keyword evidence="6" id="KW-1185">Reference proteome</keyword>
<evidence type="ECO:0000313" key="6">
    <source>
        <dbReference type="Proteomes" id="UP001235269"/>
    </source>
</evidence>
<accession>A0ABU0IFP1</accession>
<dbReference type="PRINTS" id="PR00032">
    <property type="entry name" value="HTHARAC"/>
</dbReference>
<sequence>MSYLPRMSNRIDGFSVRSGLHRRYWNGMVADLWSVDCTPDAGGVYLGHDPRLFILLEAEGAEDGALDMAEIGGPRIGGCAVRAVHFIPAGLEMTTATRRLRRLKHLDLHFDTDLLTRRLGEDVDISALSAPRYRLQEPGLLALADLIAAEVASPEPLHDLYGDGLVTALLLDVLKIRPGESRKRSPLAAWQVKRVTDYIATHCLRIIRLEELAELTGLSPSYFSHAFKASTGLSPHQWQMKMRIERVKDQLKNPDIPLTVIAADTGFADAAHFARSFRRAVGMSPSQWRRACLS</sequence>
<name>A0ABU0IFP1_9HYPH</name>
<dbReference type="InterPro" id="IPR050204">
    <property type="entry name" value="AraC_XylS_family_regulators"/>
</dbReference>
<organism evidence="5 6">
    <name type="scientific">Rhizobium paknamense</name>
    <dbReference type="NCBI Taxonomy" id="1206817"/>
    <lineage>
        <taxon>Bacteria</taxon>
        <taxon>Pseudomonadati</taxon>
        <taxon>Pseudomonadota</taxon>
        <taxon>Alphaproteobacteria</taxon>
        <taxon>Hyphomicrobiales</taxon>
        <taxon>Rhizobiaceae</taxon>
        <taxon>Rhizobium/Agrobacterium group</taxon>
        <taxon>Rhizobium</taxon>
    </lineage>
</organism>